<evidence type="ECO:0000313" key="5">
    <source>
        <dbReference type="Proteomes" id="UP000234525"/>
    </source>
</evidence>
<evidence type="ECO:0000256" key="2">
    <source>
        <dbReference type="ARBA" id="ARBA00022801"/>
    </source>
</evidence>
<comment type="caution">
    <text evidence="4">The sequence shown here is derived from an EMBL/GenBank/DDBJ whole genome shotgun (WGS) entry which is preliminary data.</text>
</comment>
<sequence>MDSRSGVQIDNVWLVHPERAQKTKLGDRTVDIGKVNHIWVGVRGVTYHQHALRRARGAPFGKLVPQRNNPYDSTAIAINAEGAVIGYVPRAMAYVLYSQIGHLSHQGHPRQVPIRIQTNPDNGNLSAWVCVPTRKGIDKLVPIKILHSNFLPLWDALPSALRETIAKDAFHLSDETGAALWGYTNHAPEFWLSGQFDAQNVDIGVTLALKRMRELRNRKVEQKRKRRNKNIVIDNHAGLTNAEIAVKHDVSKAVVYSVLKEAGLSAVRPKTAATGLTESHRKSIVGRAQRCIHAADLQVGGASRSEIASEMGTSVKTIEKYLPDGKFYREMSLNPGRKLAALSITKDLPIGDISDDELRQARIDAVVILTLNLSTGPNLE</sequence>
<protein>
    <submittedName>
        <fullName evidence="4">HIRAN domain-containing protein</fullName>
    </submittedName>
</protein>
<evidence type="ECO:0000259" key="3">
    <source>
        <dbReference type="Pfam" id="PF08797"/>
    </source>
</evidence>
<keyword evidence="1" id="KW-0479">Metal-binding</keyword>
<keyword evidence="2" id="KW-0378">Hydrolase</keyword>
<organism evidence="4 5">
    <name type="scientific">Brevibacterium aurantiacum</name>
    <dbReference type="NCBI Taxonomy" id="273384"/>
    <lineage>
        <taxon>Bacteria</taxon>
        <taxon>Bacillati</taxon>
        <taxon>Actinomycetota</taxon>
        <taxon>Actinomycetes</taxon>
        <taxon>Micrococcales</taxon>
        <taxon>Brevibacteriaceae</taxon>
        <taxon>Brevibacterium</taxon>
    </lineage>
</organism>
<evidence type="ECO:0000313" key="4">
    <source>
        <dbReference type="EMBL" id="SMX92606.1"/>
    </source>
</evidence>
<dbReference type="GO" id="GO:0016818">
    <property type="term" value="F:hydrolase activity, acting on acid anhydrides, in phosphorus-containing anhydrides"/>
    <property type="evidence" value="ECO:0007669"/>
    <property type="project" value="InterPro"/>
</dbReference>
<evidence type="ECO:0000256" key="1">
    <source>
        <dbReference type="ARBA" id="ARBA00022723"/>
    </source>
</evidence>
<accession>A0A2H1JYP2</accession>
<proteinExistence type="predicted"/>
<name>A0A2H1JYP2_BREAU</name>
<dbReference type="Proteomes" id="UP000234525">
    <property type="component" value="Unassembled WGS sequence"/>
</dbReference>
<dbReference type="EMBL" id="FXZB01000021">
    <property type="protein sequence ID" value="SMX92606.1"/>
    <property type="molecule type" value="Genomic_DNA"/>
</dbReference>
<feature type="domain" description="HIRAN" evidence="3">
    <location>
        <begin position="61"/>
        <end position="98"/>
    </location>
</feature>
<keyword evidence="5" id="KW-1185">Reference proteome</keyword>
<dbReference type="Pfam" id="PF08797">
    <property type="entry name" value="HIRAN"/>
    <property type="match status" value="1"/>
</dbReference>
<dbReference type="AlphaFoldDB" id="A0A2H1JYP2"/>
<reference evidence="4" key="1">
    <citation type="submission" date="2017-03" db="EMBL/GenBank/DDBJ databases">
        <authorList>
            <person name="Monnet C."/>
        </authorList>
    </citation>
    <scope>NUCLEOTIDE SEQUENCE [LARGE SCALE GENOMIC DNA]</scope>
    <source>
        <strain evidence="4">ATCC 9175</strain>
    </source>
</reference>
<dbReference type="GO" id="GO:0008270">
    <property type="term" value="F:zinc ion binding"/>
    <property type="evidence" value="ECO:0007669"/>
    <property type="project" value="InterPro"/>
</dbReference>
<dbReference type="Gene3D" id="3.30.70.2330">
    <property type="match status" value="1"/>
</dbReference>
<dbReference type="InterPro" id="IPR014905">
    <property type="entry name" value="HIRAN"/>
</dbReference>
<gene>
    <name evidence="4" type="ORF">BAUR9175_02943</name>
</gene>
<dbReference type="GO" id="GO:0003676">
    <property type="term" value="F:nucleic acid binding"/>
    <property type="evidence" value="ECO:0007669"/>
    <property type="project" value="InterPro"/>
</dbReference>
<dbReference type="RefSeq" id="WP_141322678.1">
    <property type="nucleotide sequence ID" value="NZ_BJME01000021.1"/>
</dbReference>